<dbReference type="SUPFAM" id="SSF51445">
    <property type="entry name" value="(Trans)glycosidases"/>
    <property type="match status" value="1"/>
</dbReference>
<dbReference type="Pfam" id="PF01915">
    <property type="entry name" value="Glyco_hydro_3_C"/>
    <property type="match status" value="1"/>
</dbReference>
<dbReference type="SUPFAM" id="SSF52279">
    <property type="entry name" value="Beta-D-glucan exohydrolase, C-terminal domain"/>
    <property type="match status" value="1"/>
</dbReference>
<evidence type="ECO:0000259" key="9">
    <source>
        <dbReference type="Pfam" id="PF01915"/>
    </source>
</evidence>
<dbReference type="Gene3D" id="3.20.20.300">
    <property type="entry name" value="Glycoside hydrolase, family 3, N-terminal domain"/>
    <property type="match status" value="1"/>
</dbReference>
<keyword evidence="4" id="KW-0378">Hydrolase</keyword>
<evidence type="ECO:0000259" key="8">
    <source>
        <dbReference type="Pfam" id="PF00933"/>
    </source>
</evidence>
<dbReference type="OrthoDB" id="9805821at2"/>
<feature type="domain" description="Glycoside hydrolase family 3 N-terminal" evidence="8">
    <location>
        <begin position="59"/>
        <end position="378"/>
    </location>
</feature>
<dbReference type="Pfam" id="PF00933">
    <property type="entry name" value="Glyco_hydro_3"/>
    <property type="match status" value="1"/>
</dbReference>
<dbReference type="PANTHER" id="PTHR30480:SF13">
    <property type="entry name" value="BETA-HEXOSAMINIDASE"/>
    <property type="match status" value="1"/>
</dbReference>
<dbReference type="EMBL" id="FUWS01000005">
    <property type="protein sequence ID" value="SKA03601.1"/>
    <property type="molecule type" value="Genomic_DNA"/>
</dbReference>
<name>A0A1T4QJB5_9ACTN</name>
<dbReference type="InterPro" id="IPR050226">
    <property type="entry name" value="NagZ_Beta-hexosaminidase"/>
</dbReference>
<dbReference type="InterPro" id="IPR036962">
    <property type="entry name" value="Glyco_hydro_3_N_sf"/>
</dbReference>
<dbReference type="GO" id="GO:0004563">
    <property type="term" value="F:beta-N-acetylhexosaminidase activity"/>
    <property type="evidence" value="ECO:0007669"/>
    <property type="project" value="UniProtKB-EC"/>
</dbReference>
<sequence length="557" mass="57315">MALRRLLALVGAGLLLSSTACGGASEEGGGDDGSSSRGSTAPSPDTAARAAELLADMSLEEKVGQLFVATVSGTQAQDNADLIETYHPGGLIYFPENLSDPEQVATLSNGLQDLAADSGAGIPLFLGIDQEQGMVARLPFGARFPDAMAIGATRDPQAAATLAGTTAAELSALGINLDYAPVADVNVNAANPVIGVRSFGSDPELVATMVPAQAEAFEEAGVVPVVKHFPGHGDTDVDSHTGLPVVDKTREEWERVDLPPFRQAVEAGVDMIMTAHVVMPAIDGSGEPSTLSPEVIDGVLRGELGYDGVVTTDALNMEGVRQTHDDGEIAVRAVLAGADQLLMPPDLATAHAAVLAAVEEGRIDRERLDASVRRVLELKLERGLFDAAPADPDHARDTVGSAEHRRAAQEVADRSVTLLRNEGDVLPLAEGARVHVTGAGAQEISAALEELGRTVTGSAGEADVVVVGTQGARGDAEQQAMVESAGSSDTPVVVVAQGTPYDIVAIAEPDGYLATYSSVEVSRTAAARVLTGEVNPSGRLPVDIPGTDLGLGDGLTY</sequence>
<dbReference type="RefSeq" id="WP_078761586.1">
    <property type="nucleotide sequence ID" value="NZ_FUWS01000005.1"/>
</dbReference>
<dbReference type="GO" id="GO:0009254">
    <property type="term" value="P:peptidoglycan turnover"/>
    <property type="evidence" value="ECO:0007669"/>
    <property type="project" value="TreeGrafter"/>
</dbReference>
<dbReference type="Proteomes" id="UP000190637">
    <property type="component" value="Unassembled WGS sequence"/>
</dbReference>
<dbReference type="STRING" id="1122192.SAMN02745673_02257"/>
<dbReference type="Gene3D" id="3.40.50.1700">
    <property type="entry name" value="Glycoside hydrolase family 3 C-terminal domain"/>
    <property type="match status" value="1"/>
</dbReference>
<feature type="region of interest" description="Disordered" evidence="6">
    <location>
        <begin position="23"/>
        <end position="46"/>
    </location>
</feature>
<dbReference type="EC" id="3.2.1.52" evidence="3"/>
<comment type="similarity">
    <text evidence="2">Belongs to the glycosyl hydrolase 3 family.</text>
</comment>
<evidence type="ECO:0000256" key="7">
    <source>
        <dbReference type="SAM" id="SignalP"/>
    </source>
</evidence>
<feature type="chain" id="PRO_5038664743" description="beta-N-acetylhexosaminidase" evidence="7">
    <location>
        <begin position="23"/>
        <end position="557"/>
    </location>
</feature>
<dbReference type="InterPro" id="IPR001764">
    <property type="entry name" value="Glyco_hydro_3_N"/>
</dbReference>
<comment type="catalytic activity">
    <reaction evidence="1">
        <text>Hydrolysis of terminal non-reducing N-acetyl-D-hexosamine residues in N-acetyl-beta-D-hexosaminides.</text>
        <dbReference type="EC" id="3.2.1.52"/>
    </reaction>
</comment>
<evidence type="ECO:0000313" key="11">
    <source>
        <dbReference type="Proteomes" id="UP000190637"/>
    </source>
</evidence>
<dbReference type="PANTHER" id="PTHR30480">
    <property type="entry name" value="BETA-HEXOSAMINIDASE-RELATED"/>
    <property type="match status" value="1"/>
</dbReference>
<dbReference type="PRINTS" id="PR00133">
    <property type="entry name" value="GLHYDRLASE3"/>
</dbReference>
<keyword evidence="7" id="KW-0732">Signal</keyword>
<gene>
    <name evidence="10" type="ORF">SAMN02745673_02257</name>
</gene>
<evidence type="ECO:0000256" key="6">
    <source>
        <dbReference type="SAM" id="MobiDB-lite"/>
    </source>
</evidence>
<dbReference type="InterPro" id="IPR002772">
    <property type="entry name" value="Glyco_hydro_3_C"/>
</dbReference>
<evidence type="ECO:0000313" key="10">
    <source>
        <dbReference type="EMBL" id="SKA03601.1"/>
    </source>
</evidence>
<dbReference type="GO" id="GO:0005975">
    <property type="term" value="P:carbohydrate metabolic process"/>
    <property type="evidence" value="ECO:0007669"/>
    <property type="project" value="InterPro"/>
</dbReference>
<feature type="signal peptide" evidence="7">
    <location>
        <begin position="1"/>
        <end position="22"/>
    </location>
</feature>
<dbReference type="FunFam" id="3.20.20.300:FF:000014">
    <property type="entry name" value="Beta-hexosaminidase, lipoprotein"/>
    <property type="match status" value="1"/>
</dbReference>
<dbReference type="PROSITE" id="PS51257">
    <property type="entry name" value="PROKAR_LIPOPROTEIN"/>
    <property type="match status" value="1"/>
</dbReference>
<evidence type="ECO:0000256" key="2">
    <source>
        <dbReference type="ARBA" id="ARBA00005336"/>
    </source>
</evidence>
<dbReference type="InterPro" id="IPR036881">
    <property type="entry name" value="Glyco_hydro_3_C_sf"/>
</dbReference>
<keyword evidence="5" id="KW-0326">Glycosidase</keyword>
<organism evidence="10 11">
    <name type="scientific">Marinactinospora thermotolerans DSM 45154</name>
    <dbReference type="NCBI Taxonomy" id="1122192"/>
    <lineage>
        <taxon>Bacteria</taxon>
        <taxon>Bacillati</taxon>
        <taxon>Actinomycetota</taxon>
        <taxon>Actinomycetes</taxon>
        <taxon>Streptosporangiales</taxon>
        <taxon>Nocardiopsidaceae</taxon>
        <taxon>Marinactinospora</taxon>
    </lineage>
</organism>
<accession>A0A1T4QJB5</accession>
<reference evidence="10 11" key="1">
    <citation type="submission" date="2017-02" db="EMBL/GenBank/DDBJ databases">
        <authorList>
            <person name="Peterson S.W."/>
        </authorList>
    </citation>
    <scope>NUCLEOTIDE SEQUENCE [LARGE SCALE GENOMIC DNA]</scope>
    <source>
        <strain evidence="10 11">DSM 45154</strain>
    </source>
</reference>
<evidence type="ECO:0000256" key="5">
    <source>
        <dbReference type="ARBA" id="ARBA00023295"/>
    </source>
</evidence>
<proteinExistence type="inferred from homology"/>
<evidence type="ECO:0000256" key="1">
    <source>
        <dbReference type="ARBA" id="ARBA00001231"/>
    </source>
</evidence>
<keyword evidence="11" id="KW-1185">Reference proteome</keyword>
<feature type="domain" description="Glycoside hydrolase family 3 C-terminal" evidence="9">
    <location>
        <begin position="416"/>
        <end position="547"/>
    </location>
</feature>
<protein>
    <recommendedName>
        <fullName evidence="3">beta-N-acetylhexosaminidase</fullName>
        <ecNumber evidence="3">3.2.1.52</ecNumber>
    </recommendedName>
</protein>
<dbReference type="InterPro" id="IPR017853">
    <property type="entry name" value="GH"/>
</dbReference>
<evidence type="ECO:0000256" key="4">
    <source>
        <dbReference type="ARBA" id="ARBA00022801"/>
    </source>
</evidence>
<dbReference type="AlphaFoldDB" id="A0A1T4QJB5"/>
<evidence type="ECO:0000256" key="3">
    <source>
        <dbReference type="ARBA" id="ARBA00012663"/>
    </source>
</evidence>